<evidence type="ECO:0000313" key="1">
    <source>
        <dbReference type="EMBL" id="KAK4031161.1"/>
    </source>
</evidence>
<proteinExistence type="predicted"/>
<dbReference type="AlphaFoldDB" id="A0AAN6P7I4"/>
<feature type="non-terminal residue" evidence="1">
    <location>
        <position position="1"/>
    </location>
</feature>
<dbReference type="EMBL" id="MU855084">
    <property type="protein sequence ID" value="KAK4031161.1"/>
    <property type="molecule type" value="Genomic_DNA"/>
</dbReference>
<evidence type="ECO:0000313" key="2">
    <source>
        <dbReference type="Proteomes" id="UP001303115"/>
    </source>
</evidence>
<gene>
    <name evidence="1" type="ORF">C8A01DRAFT_21591</name>
</gene>
<comment type="caution">
    <text evidence="1">The sequence shown here is derived from an EMBL/GenBank/DDBJ whole genome shotgun (WGS) entry which is preliminary data.</text>
</comment>
<keyword evidence="2" id="KW-1185">Reference proteome</keyword>
<dbReference type="Proteomes" id="UP001303115">
    <property type="component" value="Unassembled WGS sequence"/>
</dbReference>
<reference evidence="2" key="1">
    <citation type="journal article" date="2023" name="Mol. Phylogenet. Evol.">
        <title>Genome-scale phylogeny and comparative genomics of the fungal order Sordariales.</title>
        <authorList>
            <person name="Hensen N."/>
            <person name="Bonometti L."/>
            <person name="Westerberg I."/>
            <person name="Brannstrom I.O."/>
            <person name="Guillou S."/>
            <person name="Cros-Aarteil S."/>
            <person name="Calhoun S."/>
            <person name="Haridas S."/>
            <person name="Kuo A."/>
            <person name="Mondo S."/>
            <person name="Pangilinan J."/>
            <person name="Riley R."/>
            <person name="LaButti K."/>
            <person name="Andreopoulos B."/>
            <person name="Lipzen A."/>
            <person name="Chen C."/>
            <person name="Yan M."/>
            <person name="Daum C."/>
            <person name="Ng V."/>
            <person name="Clum A."/>
            <person name="Steindorff A."/>
            <person name="Ohm R.A."/>
            <person name="Martin F."/>
            <person name="Silar P."/>
            <person name="Natvig D.O."/>
            <person name="Lalanne C."/>
            <person name="Gautier V."/>
            <person name="Ament-Velasquez S.L."/>
            <person name="Kruys A."/>
            <person name="Hutchinson M.I."/>
            <person name="Powell A.J."/>
            <person name="Barry K."/>
            <person name="Miller A.N."/>
            <person name="Grigoriev I.V."/>
            <person name="Debuchy R."/>
            <person name="Gladieux P."/>
            <person name="Hiltunen Thoren M."/>
            <person name="Johannesson H."/>
        </authorList>
    </citation>
    <scope>NUCLEOTIDE SEQUENCE [LARGE SCALE GENOMIC DNA]</scope>
    <source>
        <strain evidence="2">CBS 284.82</strain>
    </source>
</reference>
<name>A0AAN6P7I4_9PEZI</name>
<accession>A0AAN6P7I4</accession>
<sequence length="61" mass="6732">NRLRCSLSTSIVGLLYISQSSSIASAKRLSYETSTFLPLSKRPYSISLTKASSDILLNRVH</sequence>
<protein>
    <submittedName>
        <fullName evidence="1">Uncharacterized protein</fullName>
    </submittedName>
</protein>
<organism evidence="1 2">
    <name type="scientific">Parachaetomium inaequale</name>
    <dbReference type="NCBI Taxonomy" id="2588326"/>
    <lineage>
        <taxon>Eukaryota</taxon>
        <taxon>Fungi</taxon>
        <taxon>Dikarya</taxon>
        <taxon>Ascomycota</taxon>
        <taxon>Pezizomycotina</taxon>
        <taxon>Sordariomycetes</taxon>
        <taxon>Sordariomycetidae</taxon>
        <taxon>Sordariales</taxon>
        <taxon>Chaetomiaceae</taxon>
        <taxon>Parachaetomium</taxon>
    </lineage>
</organism>